<keyword evidence="11" id="KW-0496">Mitochondrion</keyword>
<keyword evidence="7" id="KW-0520">NAD</keyword>
<organism evidence="11">
    <name type="scientific">Zaptyx pattalus</name>
    <dbReference type="NCBI Taxonomy" id="1885785"/>
    <lineage>
        <taxon>Eukaryota</taxon>
        <taxon>Metazoa</taxon>
        <taxon>Spiralia</taxon>
        <taxon>Lophotrochozoa</taxon>
        <taxon>Mollusca</taxon>
        <taxon>Gastropoda</taxon>
        <taxon>Heterobranchia</taxon>
        <taxon>Euthyneura</taxon>
        <taxon>Panpulmonata</taxon>
        <taxon>Eupulmonata</taxon>
        <taxon>Stylommatophora</taxon>
        <taxon>Helicina</taxon>
        <taxon>Clausilioidea</taxon>
        <taxon>Clausiliidae</taxon>
        <taxon>Phaedusinae</taxon>
        <taxon>Zaptyx</taxon>
    </lineage>
</organism>
<comment type="subcellular location">
    <subcellularLocation>
        <location evidence="1">Membrane</location>
        <topology evidence="1">Multi-pass membrane protein</topology>
    </subcellularLocation>
</comment>
<comment type="similarity">
    <text evidence="2">Belongs to the complex I subunit 4L family.</text>
</comment>
<evidence type="ECO:0000256" key="8">
    <source>
        <dbReference type="ARBA" id="ARBA00023136"/>
    </source>
</evidence>
<evidence type="ECO:0000256" key="10">
    <source>
        <dbReference type="SAM" id="Phobius"/>
    </source>
</evidence>
<dbReference type="AlphaFoldDB" id="A0A224ABB5"/>
<accession>A0A224ABB5</accession>
<dbReference type="GO" id="GO:0016020">
    <property type="term" value="C:membrane"/>
    <property type="evidence" value="ECO:0007669"/>
    <property type="project" value="UniProtKB-SubCell"/>
</dbReference>
<sequence>MLSLFKFSFILLVVLHLFFMSTKKHLLAALLSLEAMVLILLIFSLSISFMILEGLNLYLFILTLSVSEAALGLALLMSYVKLKGSDLISSTNSLK</sequence>
<dbReference type="Gene3D" id="1.10.287.3510">
    <property type="match status" value="1"/>
</dbReference>
<keyword evidence="4 10" id="KW-0812">Transmembrane</keyword>
<evidence type="ECO:0000256" key="5">
    <source>
        <dbReference type="ARBA" id="ARBA00022967"/>
    </source>
</evidence>
<evidence type="ECO:0000256" key="3">
    <source>
        <dbReference type="ARBA" id="ARBA00016612"/>
    </source>
</evidence>
<evidence type="ECO:0000256" key="6">
    <source>
        <dbReference type="ARBA" id="ARBA00022989"/>
    </source>
</evidence>
<evidence type="ECO:0000256" key="9">
    <source>
        <dbReference type="ARBA" id="ARBA00031586"/>
    </source>
</evidence>
<gene>
    <name evidence="11" type="primary">ND4L</name>
</gene>
<keyword evidence="6 10" id="KW-1133">Transmembrane helix</keyword>
<evidence type="ECO:0000256" key="1">
    <source>
        <dbReference type="ARBA" id="ARBA00004141"/>
    </source>
</evidence>
<evidence type="ECO:0000256" key="7">
    <source>
        <dbReference type="ARBA" id="ARBA00023027"/>
    </source>
</evidence>
<keyword evidence="8 10" id="KW-0472">Membrane</keyword>
<dbReference type="InterPro" id="IPR039428">
    <property type="entry name" value="NUOK/Mnh_C1-like"/>
</dbReference>
<feature type="transmembrane region" description="Helical" evidence="10">
    <location>
        <begin position="6"/>
        <end position="22"/>
    </location>
</feature>
<evidence type="ECO:0000313" key="11">
    <source>
        <dbReference type="EMBL" id="BBA10382.1"/>
    </source>
</evidence>
<proteinExistence type="inferred from homology"/>
<evidence type="ECO:0000256" key="4">
    <source>
        <dbReference type="ARBA" id="ARBA00022692"/>
    </source>
</evidence>
<feature type="transmembrane region" description="Helical" evidence="10">
    <location>
        <begin position="29"/>
        <end position="51"/>
    </location>
</feature>
<geneLocation type="mitochondrion" evidence="11"/>
<feature type="transmembrane region" description="Helical" evidence="10">
    <location>
        <begin position="57"/>
        <end position="80"/>
    </location>
</feature>
<reference evidence="11" key="1">
    <citation type="journal article" date="2017" name="Zool. J. Linn. Soc.">
        <title>Molecular phylogeny, frequent parallel evolution and new system of Japanese clausiliid land snails (Gastropoda: Stylommatophora).</title>
        <authorList>
            <person name="Motochin R."/>
            <person name="Wang M."/>
            <person name="Ueshima R."/>
        </authorList>
    </citation>
    <scope>NUCLEOTIDE SEQUENCE</scope>
    <source>
        <strain evidence="11">AG795</strain>
        <tissue evidence="11">Muscle</tissue>
    </source>
</reference>
<keyword evidence="5" id="KW-1278">Translocase</keyword>
<protein>
    <recommendedName>
        <fullName evidence="3">NADH-ubiquinone oxidoreductase chain 4L</fullName>
    </recommendedName>
    <alternativeName>
        <fullName evidence="9">NADH dehydrogenase subunit 4L</fullName>
    </alternativeName>
</protein>
<evidence type="ECO:0000256" key="2">
    <source>
        <dbReference type="ARBA" id="ARBA00010519"/>
    </source>
</evidence>
<dbReference type="EMBL" id="LC172002">
    <property type="protein sequence ID" value="BBA10382.1"/>
    <property type="molecule type" value="Genomic_DNA"/>
</dbReference>
<dbReference type="Pfam" id="PF00420">
    <property type="entry name" value="Oxidored_q2"/>
    <property type="match status" value="1"/>
</dbReference>
<name>A0A224ABB5_9EUPU</name>